<evidence type="ECO:0000313" key="2">
    <source>
        <dbReference type="Proteomes" id="UP000271974"/>
    </source>
</evidence>
<protein>
    <submittedName>
        <fullName evidence="1">Uncharacterized protein</fullName>
    </submittedName>
</protein>
<feature type="non-terminal residue" evidence="1">
    <location>
        <position position="98"/>
    </location>
</feature>
<gene>
    <name evidence="1" type="ORF">EGW08_010624</name>
</gene>
<dbReference type="EMBL" id="RQTK01000327">
    <property type="protein sequence ID" value="RUS81611.1"/>
    <property type="molecule type" value="Genomic_DNA"/>
</dbReference>
<name>A0A3S1BDQ5_ELYCH</name>
<organism evidence="1 2">
    <name type="scientific">Elysia chlorotica</name>
    <name type="common">Eastern emerald elysia</name>
    <name type="synonym">Sea slug</name>
    <dbReference type="NCBI Taxonomy" id="188477"/>
    <lineage>
        <taxon>Eukaryota</taxon>
        <taxon>Metazoa</taxon>
        <taxon>Spiralia</taxon>
        <taxon>Lophotrochozoa</taxon>
        <taxon>Mollusca</taxon>
        <taxon>Gastropoda</taxon>
        <taxon>Heterobranchia</taxon>
        <taxon>Euthyneura</taxon>
        <taxon>Panpulmonata</taxon>
        <taxon>Sacoglossa</taxon>
        <taxon>Placobranchoidea</taxon>
        <taxon>Plakobranchidae</taxon>
        <taxon>Elysia</taxon>
    </lineage>
</organism>
<sequence>TWHINVNWNDSVTASDHSIGVMIITSTISTASHGNDPPWLWHLSRSHFISKGSSNNKNIRLPWTGPENNTKPIHIVAGPSKVHHLHSTAGQTKSHWPH</sequence>
<dbReference type="AlphaFoldDB" id="A0A3S1BDQ5"/>
<comment type="caution">
    <text evidence="1">The sequence shown here is derived from an EMBL/GenBank/DDBJ whole genome shotgun (WGS) entry which is preliminary data.</text>
</comment>
<dbReference type="Proteomes" id="UP000271974">
    <property type="component" value="Unassembled WGS sequence"/>
</dbReference>
<accession>A0A3S1BDQ5</accession>
<evidence type="ECO:0000313" key="1">
    <source>
        <dbReference type="EMBL" id="RUS81611.1"/>
    </source>
</evidence>
<reference evidence="1 2" key="1">
    <citation type="submission" date="2019-01" db="EMBL/GenBank/DDBJ databases">
        <title>A draft genome assembly of the solar-powered sea slug Elysia chlorotica.</title>
        <authorList>
            <person name="Cai H."/>
            <person name="Li Q."/>
            <person name="Fang X."/>
            <person name="Li J."/>
            <person name="Curtis N.E."/>
            <person name="Altenburger A."/>
            <person name="Shibata T."/>
            <person name="Feng M."/>
            <person name="Maeda T."/>
            <person name="Schwartz J.A."/>
            <person name="Shigenobu S."/>
            <person name="Lundholm N."/>
            <person name="Nishiyama T."/>
            <person name="Yang H."/>
            <person name="Hasebe M."/>
            <person name="Li S."/>
            <person name="Pierce S.K."/>
            <person name="Wang J."/>
        </authorList>
    </citation>
    <scope>NUCLEOTIDE SEQUENCE [LARGE SCALE GENOMIC DNA]</scope>
    <source>
        <strain evidence="1">EC2010</strain>
        <tissue evidence="1">Whole organism of an adult</tissue>
    </source>
</reference>
<proteinExistence type="predicted"/>
<feature type="non-terminal residue" evidence="1">
    <location>
        <position position="1"/>
    </location>
</feature>
<keyword evidence="2" id="KW-1185">Reference proteome</keyword>